<dbReference type="EMBL" id="LNIX01000036">
    <property type="protein sequence ID" value="OXA39989.1"/>
    <property type="molecule type" value="Genomic_DNA"/>
</dbReference>
<feature type="chain" id="PRO_5012217668" evidence="1">
    <location>
        <begin position="18"/>
        <end position="206"/>
    </location>
</feature>
<comment type="caution">
    <text evidence="2">The sequence shown here is derived from an EMBL/GenBank/DDBJ whole genome shotgun (WGS) entry which is preliminary data.</text>
</comment>
<gene>
    <name evidence="2" type="ORF">Fcan01_25352</name>
</gene>
<feature type="signal peptide" evidence="1">
    <location>
        <begin position="1"/>
        <end position="17"/>
    </location>
</feature>
<reference evidence="2 3" key="1">
    <citation type="submission" date="2015-12" db="EMBL/GenBank/DDBJ databases">
        <title>The genome of Folsomia candida.</title>
        <authorList>
            <person name="Faddeeva A."/>
            <person name="Derks M.F."/>
            <person name="Anvar Y."/>
            <person name="Smit S."/>
            <person name="Van Straalen N."/>
            <person name="Roelofs D."/>
        </authorList>
    </citation>
    <scope>NUCLEOTIDE SEQUENCE [LARGE SCALE GENOMIC DNA]</scope>
    <source>
        <strain evidence="2 3">VU population</strain>
        <tissue evidence="2">Whole body</tissue>
    </source>
</reference>
<proteinExistence type="predicted"/>
<keyword evidence="3" id="KW-1185">Reference proteome</keyword>
<name>A0A226D431_FOLCA</name>
<sequence>MLLRLIYITAFFNIALGYVQELSLFTEIGLEGNEFIFRSKEPDITAYSALLRDVKSLCYKGHWKGYSATNYTSDLTFTYTSVSGTQVCLNRTIPETLSFRHHGPSDPTAPSVSIYSGVPGNAHGGMERTFTGLAANNFDFVPTALILTGRSSWTGFFNNDFSGNSTCYSTAELIGWVYMYGNVVRSIVQGCNPIHESDYFDVDKSL</sequence>
<evidence type="ECO:0000313" key="2">
    <source>
        <dbReference type="EMBL" id="OXA39989.1"/>
    </source>
</evidence>
<dbReference type="Proteomes" id="UP000198287">
    <property type="component" value="Unassembled WGS sequence"/>
</dbReference>
<evidence type="ECO:0000256" key="1">
    <source>
        <dbReference type="SAM" id="SignalP"/>
    </source>
</evidence>
<evidence type="ECO:0000313" key="3">
    <source>
        <dbReference type="Proteomes" id="UP000198287"/>
    </source>
</evidence>
<dbReference type="AlphaFoldDB" id="A0A226D431"/>
<protein>
    <submittedName>
        <fullName evidence="2">Uncharacterized protein</fullName>
    </submittedName>
</protein>
<keyword evidence="1" id="KW-0732">Signal</keyword>
<accession>A0A226D431</accession>
<organism evidence="2 3">
    <name type="scientific">Folsomia candida</name>
    <name type="common">Springtail</name>
    <dbReference type="NCBI Taxonomy" id="158441"/>
    <lineage>
        <taxon>Eukaryota</taxon>
        <taxon>Metazoa</taxon>
        <taxon>Ecdysozoa</taxon>
        <taxon>Arthropoda</taxon>
        <taxon>Hexapoda</taxon>
        <taxon>Collembola</taxon>
        <taxon>Entomobryomorpha</taxon>
        <taxon>Isotomoidea</taxon>
        <taxon>Isotomidae</taxon>
        <taxon>Proisotominae</taxon>
        <taxon>Folsomia</taxon>
    </lineage>
</organism>